<protein>
    <submittedName>
        <fullName evidence="1">Uncharacterized protein</fullName>
    </submittedName>
</protein>
<organism evidence="1 2">
    <name type="scientific">Metabacillus fastidiosus</name>
    <dbReference type="NCBI Taxonomy" id="1458"/>
    <lineage>
        <taxon>Bacteria</taxon>
        <taxon>Bacillati</taxon>
        <taxon>Bacillota</taxon>
        <taxon>Bacilli</taxon>
        <taxon>Bacillales</taxon>
        <taxon>Bacillaceae</taxon>
        <taxon>Metabacillus</taxon>
    </lineage>
</organism>
<evidence type="ECO:0000313" key="1">
    <source>
        <dbReference type="EMBL" id="MED4404099.1"/>
    </source>
</evidence>
<keyword evidence="2" id="KW-1185">Reference proteome</keyword>
<comment type="caution">
    <text evidence="1">The sequence shown here is derived from an EMBL/GenBank/DDBJ whole genome shotgun (WGS) entry which is preliminary data.</text>
</comment>
<gene>
    <name evidence="1" type="ORF">P9271_22695</name>
</gene>
<dbReference type="Proteomes" id="UP001342826">
    <property type="component" value="Unassembled WGS sequence"/>
</dbReference>
<accession>A0ABU6P412</accession>
<dbReference type="EMBL" id="JARTFS010000024">
    <property type="protein sequence ID" value="MED4404099.1"/>
    <property type="molecule type" value="Genomic_DNA"/>
</dbReference>
<dbReference type="RefSeq" id="WP_328015984.1">
    <property type="nucleotide sequence ID" value="NZ_JARTFS010000024.1"/>
</dbReference>
<reference evidence="1 2" key="1">
    <citation type="submission" date="2023-03" db="EMBL/GenBank/DDBJ databases">
        <title>Bacillus Genome Sequencing.</title>
        <authorList>
            <person name="Dunlap C."/>
        </authorList>
    </citation>
    <scope>NUCLEOTIDE SEQUENCE [LARGE SCALE GENOMIC DNA]</scope>
    <source>
        <strain evidence="1 2">NRS-1717</strain>
    </source>
</reference>
<evidence type="ECO:0000313" key="2">
    <source>
        <dbReference type="Proteomes" id="UP001342826"/>
    </source>
</evidence>
<proteinExistence type="predicted"/>
<sequence>MKKESIQYLLKDHGFKGSYDSDKTSDLFRFIDKVADWKEQLQLSYFSDLISILSDKLNLLGSIMFNNGGPIDHDRSLSRIDDVDYQIEANGLATDIWKIYRVN</sequence>
<name>A0ABU6P412_9BACI</name>